<dbReference type="InterPro" id="IPR020975">
    <property type="entry name" value="UvsW.1_dom"/>
</dbReference>
<name>A0A068JBS3_9CAUD</name>
<keyword evidence="4" id="KW-1185">Reference proteome</keyword>
<keyword evidence="1" id="KW-0175">Coiled coil</keyword>
<dbReference type="EMBL" id="HQ317393">
    <property type="protein sequence ID" value="AIE13791.1"/>
    <property type="molecule type" value="Genomic_DNA"/>
</dbReference>
<protein>
    <recommendedName>
        <fullName evidence="2">UvsW.1 domain-containing protein</fullName>
    </recommendedName>
</protein>
<gene>
    <name evidence="3" type="ORF">VPFG_00067</name>
</gene>
<dbReference type="RefSeq" id="YP_009046852.1">
    <property type="nucleotide sequence ID" value="NC_021529.2"/>
</dbReference>
<proteinExistence type="predicted"/>
<reference evidence="3 4" key="1">
    <citation type="journal article" date="2014" name="Genome Biol. Evol.">
        <title>Composite Conserved Promoter-Terminator Motifs (PeSLs) that Mediate Modular Shuffling in the Diverse T4-Like Myoviruses.</title>
        <authorList>
            <person name="Comeau A.M."/>
            <person name="Arbiol C."/>
            <person name="Krisch H.M."/>
        </authorList>
    </citation>
    <scope>NUCLEOTIDE SEQUENCE [LARGE SCALE GENOMIC DNA]</scope>
</reference>
<evidence type="ECO:0000313" key="3">
    <source>
        <dbReference type="EMBL" id="AIE13791.1"/>
    </source>
</evidence>
<evidence type="ECO:0000313" key="4">
    <source>
        <dbReference type="Proteomes" id="UP000201461"/>
    </source>
</evidence>
<dbReference type="InterPro" id="IPR038341">
    <property type="entry name" value="UvsW.1-like_sf"/>
</dbReference>
<evidence type="ECO:0000256" key="1">
    <source>
        <dbReference type="SAM" id="Coils"/>
    </source>
</evidence>
<dbReference type="KEGG" id="vg:15926520"/>
<dbReference type="OrthoDB" id="8211at10239"/>
<dbReference type="Pfam" id="PF11637">
    <property type="entry name" value="UvsW-1"/>
    <property type="match status" value="1"/>
</dbReference>
<evidence type="ECO:0000259" key="2">
    <source>
        <dbReference type="Pfam" id="PF11637"/>
    </source>
</evidence>
<dbReference type="Proteomes" id="UP000201461">
    <property type="component" value="Segment"/>
</dbReference>
<accession>A0A068JBS3</accession>
<sequence>MAIKDKLEELIASVHQCTTKDGVVEIEKLYTKKKSELGANITPMMDIRVRDAIRGKITMFDKESNAEKEEAAMKKQQQEAEAIAAKLDEGLFVVSEKEFFEHDTVVNECAIDAACIMDIDASIPSVGHKELTKTLSEACDHVGAVGKVFVPESHNHVLSLQERVEIIESFSDVDVAEKGVMFSEVENMIQRGITRVFAFVESEKVAEYRRLGRHFLRVGGTRFEIVEVKNKVPSSVIDNLIREDNLTEFFRSVPMPLAEAEKIFDRHIEQFLGA</sequence>
<organism evidence="3 4">
    <name type="scientific">Vibrio phage nt-1</name>
    <dbReference type="NCBI Taxonomy" id="115992"/>
    <lineage>
        <taxon>Viruses</taxon>
        <taxon>Duplodnaviria</taxon>
        <taxon>Heunggongvirae</taxon>
        <taxon>Uroviricota</taxon>
        <taxon>Caudoviricetes</taxon>
        <taxon>Pantevenvirales</taxon>
        <taxon>Straboviridae</taxon>
        <taxon>Mylasvirus</taxon>
        <taxon>Mylasvirus persius</taxon>
    </lineage>
</organism>
<feature type="domain" description="UvsW.1" evidence="2">
    <location>
        <begin position="7"/>
        <end position="62"/>
    </location>
</feature>
<feature type="coiled-coil region" evidence="1">
    <location>
        <begin position="59"/>
        <end position="86"/>
    </location>
</feature>
<dbReference type="GeneID" id="15926520"/>
<dbReference type="Gene3D" id="1.20.1280.210">
    <property type="match status" value="1"/>
</dbReference>